<feature type="compositionally biased region" description="Low complexity" evidence="1">
    <location>
        <begin position="89"/>
        <end position="129"/>
    </location>
</feature>
<dbReference type="GO" id="GO:0071479">
    <property type="term" value="P:cellular response to ionizing radiation"/>
    <property type="evidence" value="ECO:0007669"/>
    <property type="project" value="TreeGrafter"/>
</dbReference>
<feature type="region of interest" description="Disordered" evidence="1">
    <location>
        <begin position="396"/>
        <end position="417"/>
    </location>
</feature>
<organism evidence="2 3">
    <name type="scientific">Cairina moschata</name>
    <name type="common">Muscovy duck</name>
    <dbReference type="NCBI Taxonomy" id="8855"/>
    <lineage>
        <taxon>Eukaryota</taxon>
        <taxon>Metazoa</taxon>
        <taxon>Chordata</taxon>
        <taxon>Craniata</taxon>
        <taxon>Vertebrata</taxon>
        <taxon>Euteleostomi</taxon>
        <taxon>Archelosauria</taxon>
        <taxon>Archosauria</taxon>
        <taxon>Dinosauria</taxon>
        <taxon>Saurischia</taxon>
        <taxon>Theropoda</taxon>
        <taxon>Coelurosauria</taxon>
        <taxon>Aves</taxon>
        <taxon>Neognathae</taxon>
        <taxon>Galloanserae</taxon>
        <taxon>Anseriformes</taxon>
        <taxon>Anatidae</taxon>
        <taxon>Anatinae</taxon>
        <taxon>Cairina</taxon>
    </lineage>
</organism>
<feature type="region of interest" description="Disordered" evidence="1">
    <location>
        <begin position="1"/>
        <end position="221"/>
    </location>
</feature>
<dbReference type="GO" id="GO:0030896">
    <property type="term" value="C:checkpoint clamp complex"/>
    <property type="evidence" value="ECO:0007669"/>
    <property type="project" value="InterPro"/>
</dbReference>
<keyword evidence="3" id="KW-1185">Reference proteome</keyword>
<feature type="compositionally biased region" description="Acidic residues" evidence="1">
    <location>
        <begin position="457"/>
        <end position="468"/>
    </location>
</feature>
<dbReference type="GO" id="GO:0031573">
    <property type="term" value="P:mitotic intra-S DNA damage checkpoint signaling"/>
    <property type="evidence" value="ECO:0007669"/>
    <property type="project" value="TreeGrafter"/>
</dbReference>
<dbReference type="Gene3D" id="3.70.10.10">
    <property type="match status" value="1"/>
</dbReference>
<reference evidence="2" key="1">
    <citation type="submission" date="2025-08" db="UniProtKB">
        <authorList>
            <consortium name="Ensembl"/>
        </authorList>
    </citation>
    <scope>IDENTIFICATION</scope>
</reference>
<name>A0A8C3BW45_CAIMO</name>
<dbReference type="PANTHER" id="PTHR15237:SF1">
    <property type="entry name" value="CELL CYCLE CHECKPOINT CONTROL PROTEIN RAD9A"/>
    <property type="match status" value="1"/>
</dbReference>
<protein>
    <submittedName>
        <fullName evidence="2">RAD9 checkpoint clamp component A</fullName>
    </submittedName>
</protein>
<feature type="compositionally biased region" description="Low complexity" evidence="1">
    <location>
        <begin position="179"/>
        <end position="197"/>
    </location>
</feature>
<dbReference type="Ensembl" id="ENSCMMT00000013263.1">
    <property type="protein sequence ID" value="ENSCMMP00000012063.1"/>
    <property type="gene ID" value="ENSCMMG00000007610.1"/>
</dbReference>
<feature type="compositionally biased region" description="Pro residues" evidence="1">
    <location>
        <begin position="1"/>
        <end position="12"/>
    </location>
</feature>
<dbReference type="Proteomes" id="UP000694556">
    <property type="component" value="Unassembled WGS sequence"/>
</dbReference>
<feature type="region of interest" description="Disordered" evidence="1">
    <location>
        <begin position="433"/>
        <end position="510"/>
    </location>
</feature>
<reference evidence="2" key="2">
    <citation type="submission" date="2025-09" db="UniProtKB">
        <authorList>
            <consortium name="Ensembl"/>
        </authorList>
    </citation>
    <scope>IDENTIFICATION</scope>
</reference>
<evidence type="ECO:0000256" key="1">
    <source>
        <dbReference type="SAM" id="MobiDB-lite"/>
    </source>
</evidence>
<dbReference type="AlphaFoldDB" id="A0A8C3BW45"/>
<dbReference type="InterPro" id="IPR007268">
    <property type="entry name" value="Rad9/Ddc1"/>
</dbReference>
<feature type="compositionally biased region" description="Low complexity" evidence="1">
    <location>
        <begin position="295"/>
        <end position="313"/>
    </location>
</feature>
<evidence type="ECO:0000313" key="3">
    <source>
        <dbReference type="Proteomes" id="UP000694556"/>
    </source>
</evidence>
<feature type="region of interest" description="Disordered" evidence="1">
    <location>
        <begin position="295"/>
        <end position="314"/>
    </location>
</feature>
<dbReference type="PANTHER" id="PTHR15237">
    <property type="entry name" value="DNA REPAIR PROTEIN RAD9"/>
    <property type="match status" value="1"/>
</dbReference>
<feature type="compositionally biased region" description="Pro residues" evidence="1">
    <location>
        <begin position="21"/>
        <end position="43"/>
    </location>
</feature>
<dbReference type="GO" id="GO:0006281">
    <property type="term" value="P:DNA repair"/>
    <property type="evidence" value="ECO:0007669"/>
    <property type="project" value="TreeGrafter"/>
</dbReference>
<feature type="compositionally biased region" description="Low complexity" evidence="1">
    <location>
        <begin position="44"/>
        <end position="74"/>
    </location>
</feature>
<feature type="compositionally biased region" description="Gly residues" evidence="1">
    <location>
        <begin position="206"/>
        <end position="220"/>
    </location>
</feature>
<evidence type="ECO:0000313" key="2">
    <source>
        <dbReference type="Ensembl" id="ENSCMMP00000012063.1"/>
    </source>
</evidence>
<sequence>MWGPVPLAPGPPGTETRCPRPGAPAPVPPVPTLAPRSPQPPAGAAPCPGAEQPHWGQAPAGPGPGAQQRGAGNPRAGGGERGRRRPASARRGPIGRAARRSGSPPIRRAARAPPSNSVAAGPAGPAPSRAAEERGGAEGDGRRAPPPGHVRARGSRRAGAPSLIRASQSGAAGGGAEAGGRPMARRGAGAGPVAAAARGRERRGRAGGGGAGPGAAGGGARLPPAMKCVIAGSNVRAVPAGRQPLALRLRLLPPGAPLLPALPARAPRRAPALQGAHEDFPRRVPLAARAGEDGGALPAAAAAPRQPPGGAAALQVRHHPDAQPGLPGVRAAAGRLRHAALRQQPLCTGTGLLTFAEASNLPLTIHYDAPGRPAIFTLEDPLMEAHLVLATLLDPESSSQPPAANGISHAPAPSDDFADDLESYMIAMETSNYGEDLGAPPSPTFPLRTPHPIESTPQEEEEEEEEDGAVPGTPPHKKFRSLFFGSVMASGGPSPAPSQEVLAEDSDGEC</sequence>
<proteinExistence type="predicted"/>
<feature type="compositionally biased region" description="Basic and acidic residues" evidence="1">
    <location>
        <begin position="130"/>
        <end position="143"/>
    </location>
</feature>
<accession>A0A8C3BW45</accession>
<dbReference type="GO" id="GO:0000076">
    <property type="term" value="P:DNA replication checkpoint signaling"/>
    <property type="evidence" value="ECO:0007669"/>
    <property type="project" value="TreeGrafter"/>
</dbReference>